<gene>
    <name evidence="2" type="ORF">S03H2_05176</name>
</gene>
<dbReference type="AlphaFoldDB" id="X1FUP9"/>
<dbReference type="SUPFAM" id="SSF89447">
    <property type="entry name" value="AbrB/MazE/MraZ-like"/>
    <property type="match status" value="1"/>
</dbReference>
<protein>
    <recommendedName>
        <fullName evidence="1">SpoVT-AbrB domain-containing protein</fullName>
    </recommendedName>
</protein>
<dbReference type="Pfam" id="PF04014">
    <property type="entry name" value="MazE_antitoxin"/>
    <property type="match status" value="1"/>
</dbReference>
<feature type="domain" description="SpoVT-AbrB" evidence="1">
    <location>
        <begin position="9"/>
        <end position="57"/>
    </location>
</feature>
<comment type="caution">
    <text evidence="2">The sequence shown here is derived from an EMBL/GenBank/DDBJ whole genome shotgun (WGS) entry which is preliminary data.</text>
</comment>
<evidence type="ECO:0000313" key="2">
    <source>
        <dbReference type="EMBL" id="GAH24473.1"/>
    </source>
</evidence>
<dbReference type="EMBL" id="BARU01002133">
    <property type="protein sequence ID" value="GAH24473.1"/>
    <property type="molecule type" value="Genomic_DNA"/>
</dbReference>
<proteinExistence type="predicted"/>
<organism evidence="2">
    <name type="scientific">marine sediment metagenome</name>
    <dbReference type="NCBI Taxonomy" id="412755"/>
    <lineage>
        <taxon>unclassified sequences</taxon>
        <taxon>metagenomes</taxon>
        <taxon>ecological metagenomes</taxon>
    </lineage>
</organism>
<sequence>MFDHSDLYFTTVTVGKKGQIIIPAKLRKELSISPEEQLVILSGPHQEGFAVLKTQSFIERQEKFKKLTEQFFGKSADSLKTGKKQRNKE</sequence>
<reference evidence="2" key="1">
    <citation type="journal article" date="2014" name="Front. Microbiol.">
        <title>High frequency of phylogenetically diverse reductive dehalogenase-homologous genes in deep subseafloor sedimentary metagenomes.</title>
        <authorList>
            <person name="Kawai M."/>
            <person name="Futagami T."/>
            <person name="Toyoda A."/>
            <person name="Takaki Y."/>
            <person name="Nishi S."/>
            <person name="Hori S."/>
            <person name="Arai W."/>
            <person name="Tsubouchi T."/>
            <person name="Morono Y."/>
            <person name="Uchiyama I."/>
            <person name="Ito T."/>
            <person name="Fujiyama A."/>
            <person name="Inagaki F."/>
            <person name="Takami H."/>
        </authorList>
    </citation>
    <scope>NUCLEOTIDE SEQUENCE</scope>
    <source>
        <strain evidence="2">Expedition CK06-06</strain>
    </source>
</reference>
<dbReference type="InterPro" id="IPR007159">
    <property type="entry name" value="SpoVT-AbrB_dom"/>
</dbReference>
<accession>X1FUP9</accession>
<dbReference type="GO" id="GO:0003677">
    <property type="term" value="F:DNA binding"/>
    <property type="evidence" value="ECO:0007669"/>
    <property type="project" value="InterPro"/>
</dbReference>
<dbReference type="NCBIfam" id="TIGR01439">
    <property type="entry name" value="lp_hng_hel_AbrB"/>
    <property type="match status" value="1"/>
</dbReference>
<dbReference type="PROSITE" id="PS51740">
    <property type="entry name" value="SPOVT_ABRB"/>
    <property type="match status" value="1"/>
</dbReference>
<name>X1FUP9_9ZZZZ</name>
<dbReference type="InterPro" id="IPR037914">
    <property type="entry name" value="SpoVT-AbrB_sf"/>
</dbReference>
<dbReference type="Gene3D" id="2.10.260.10">
    <property type="match status" value="1"/>
</dbReference>
<dbReference type="SMART" id="SM00966">
    <property type="entry name" value="SpoVT_AbrB"/>
    <property type="match status" value="1"/>
</dbReference>
<evidence type="ECO:0000259" key="1">
    <source>
        <dbReference type="PROSITE" id="PS51740"/>
    </source>
</evidence>